<gene>
    <name evidence="3" type="ORF">BDE27_2090</name>
    <name evidence="2" type="ORF">Xehl_03528</name>
</gene>
<dbReference type="Pfam" id="PF09524">
    <property type="entry name" value="Phg_2220_C"/>
    <property type="match status" value="1"/>
</dbReference>
<evidence type="ECO:0000313" key="4">
    <source>
        <dbReference type="Proteomes" id="UP000225605"/>
    </source>
</evidence>
<organism evidence="2 4">
    <name type="scientific">Xenorhabdus ehlersii</name>
    <dbReference type="NCBI Taxonomy" id="290111"/>
    <lineage>
        <taxon>Bacteria</taxon>
        <taxon>Pseudomonadati</taxon>
        <taxon>Pseudomonadota</taxon>
        <taxon>Gammaproteobacteria</taxon>
        <taxon>Enterobacterales</taxon>
        <taxon>Morganellaceae</taxon>
        <taxon>Xenorhabdus</taxon>
    </lineage>
</organism>
<reference evidence="3 5" key="2">
    <citation type="submission" date="2018-09" db="EMBL/GenBank/DDBJ databases">
        <title>Genomic Encyclopedia of Archaeal and Bacterial Type Strains, Phase II (KMG-II): from individual species to whole genera.</title>
        <authorList>
            <person name="Goeker M."/>
        </authorList>
    </citation>
    <scope>NUCLEOTIDE SEQUENCE [LARGE SCALE GENOMIC DNA]</scope>
    <source>
        <strain evidence="3 5">DSM 16337</strain>
    </source>
</reference>
<feature type="domain" description="Phage conserved hypothetical protein C-terminal" evidence="1">
    <location>
        <begin position="189"/>
        <end position="260"/>
    </location>
</feature>
<name>A0A2D0ILH7_9GAMM</name>
<proteinExistence type="predicted"/>
<evidence type="ECO:0000259" key="1">
    <source>
        <dbReference type="Pfam" id="PF09524"/>
    </source>
</evidence>
<dbReference type="Proteomes" id="UP000225605">
    <property type="component" value="Unassembled WGS sequence"/>
</dbReference>
<dbReference type="EMBL" id="NIBT01000023">
    <property type="protein sequence ID" value="PHM22651.1"/>
    <property type="molecule type" value="Genomic_DNA"/>
</dbReference>
<evidence type="ECO:0000313" key="2">
    <source>
        <dbReference type="EMBL" id="PHM22651.1"/>
    </source>
</evidence>
<dbReference type="RefSeq" id="WP_099133684.1">
    <property type="nucleotide sequence ID" value="NZ_CAWNOJ010000035.1"/>
</dbReference>
<evidence type="ECO:0000313" key="3">
    <source>
        <dbReference type="EMBL" id="RKE91813.1"/>
    </source>
</evidence>
<evidence type="ECO:0000313" key="5">
    <source>
        <dbReference type="Proteomes" id="UP000283568"/>
    </source>
</evidence>
<dbReference type="InterPro" id="IPR011741">
    <property type="entry name" value="Phg_2220_C"/>
</dbReference>
<reference evidence="2 4" key="1">
    <citation type="journal article" date="2017" name="Nat. Microbiol.">
        <title>Natural product diversity associated with the nematode symbionts Photorhabdus and Xenorhabdus.</title>
        <authorList>
            <person name="Tobias N.J."/>
            <person name="Wolff H."/>
            <person name="Djahanschiri B."/>
            <person name="Grundmann F."/>
            <person name="Kronenwerth M."/>
            <person name="Shi Y.M."/>
            <person name="Simonyi S."/>
            <person name="Grun P."/>
            <person name="Shapiro-Ilan D."/>
            <person name="Pidot S.J."/>
            <person name="Stinear T.P."/>
            <person name="Ebersberger I."/>
            <person name="Bode H.B."/>
        </authorList>
    </citation>
    <scope>NUCLEOTIDE SEQUENCE [LARGE SCALE GENOMIC DNA]</scope>
    <source>
        <strain evidence="2 4">DSM 16337</strain>
    </source>
</reference>
<protein>
    <submittedName>
        <fullName evidence="3">Phage protein (TIGR02220 family)</fullName>
    </submittedName>
    <submittedName>
        <fullName evidence="2">Replication protein</fullName>
    </submittedName>
</protein>
<sequence length="356" mass="40305">MNLLLLKSRPLVVIPELAMRLGLNEAIILQQIQYWLTETSSGVEANGCRWIYNSVEKWQEQFPFLSVSTIKRALGNLKKLGVLRIEQINKSSHDRTNYYAINYEHPLLADKVKMTPSNGAKEDNRTGQNDLIDELNLKHSNGSECAVLNGSNWSDLTETTTEITTESTTETNSSCQVPVEPDHEPARQVLIYFNQVTDSNYRDGKTTMGYIRARLGDGYSVEDLMLITDYLTTKWRDDGKMRDYLRPKTLFGPENCTEYFDKACKWDKAGRPACVNGRWLKAGETGITIDTVERDATFRLLFSTGWTPTNRIQELAQQLARKAGIGRMSEVPALAAWRGIWKQAAEQAAKEQHSGQ</sequence>
<comment type="caution">
    <text evidence="2">The sequence shown here is derived from an EMBL/GenBank/DDBJ whole genome shotgun (WGS) entry which is preliminary data.</text>
</comment>
<dbReference type="AlphaFoldDB" id="A0A2D0ILH7"/>
<dbReference type="EMBL" id="RAQI01000002">
    <property type="protein sequence ID" value="RKE91813.1"/>
    <property type="molecule type" value="Genomic_DNA"/>
</dbReference>
<dbReference type="Proteomes" id="UP000283568">
    <property type="component" value="Unassembled WGS sequence"/>
</dbReference>
<accession>A0A2D0ILH7</accession>
<keyword evidence="5" id="KW-1185">Reference proteome</keyword>
<dbReference type="OrthoDB" id="5675294at2"/>